<reference evidence="1 2" key="1">
    <citation type="submission" date="2015-12" db="EMBL/GenBank/DDBJ databases">
        <title>The genome of Folsomia candida.</title>
        <authorList>
            <person name="Faddeeva A."/>
            <person name="Derks M.F."/>
            <person name="Anvar Y."/>
            <person name="Smit S."/>
            <person name="Van Straalen N."/>
            <person name="Roelofs D."/>
        </authorList>
    </citation>
    <scope>NUCLEOTIDE SEQUENCE [LARGE SCALE GENOMIC DNA]</scope>
    <source>
        <strain evidence="1 2">VU population</strain>
        <tissue evidence="1">Whole body</tissue>
    </source>
</reference>
<protein>
    <submittedName>
        <fullName evidence="1">Uncharacterized protein</fullName>
    </submittedName>
</protein>
<evidence type="ECO:0000313" key="1">
    <source>
        <dbReference type="EMBL" id="OXA45376.1"/>
    </source>
</evidence>
<sequence length="330" mass="37342">MPVNELDKVWWSENKNFRQRKVDGPEAYSLNEFNCDVNYVIEKNTDSGYCKIVHLSKTLNFSMVPYPNSGNQVSGLGMRNTLAKSIKALVNDPRFYEPFSVEFEYVKFSIVSQYPHALEDIINTTAILLGQVNEDNLKIFTKRTSGASLVLVWLFCGRYIIMDNLYTGSIFSYLSAIQPPVVPNTIAELVDSNIPIITMSGLRSNTSILKTFIIPAQVESLKTENKSFELFLKLNAKLVFVDAYSSFVQFIQNILNLDVLTHFKASVDTSKTYALMDTTNQFKVFTDLLMANGSRLIINSKDDSPFVSVLLQKTFCAIRVNKCGFQRSNK</sequence>
<dbReference type="EMBL" id="LNIX01000018">
    <property type="protein sequence ID" value="OXA45376.1"/>
    <property type="molecule type" value="Genomic_DNA"/>
</dbReference>
<organism evidence="1 2">
    <name type="scientific">Folsomia candida</name>
    <name type="common">Springtail</name>
    <dbReference type="NCBI Taxonomy" id="158441"/>
    <lineage>
        <taxon>Eukaryota</taxon>
        <taxon>Metazoa</taxon>
        <taxon>Ecdysozoa</taxon>
        <taxon>Arthropoda</taxon>
        <taxon>Hexapoda</taxon>
        <taxon>Collembola</taxon>
        <taxon>Entomobryomorpha</taxon>
        <taxon>Isotomoidea</taxon>
        <taxon>Isotomidae</taxon>
        <taxon>Proisotominae</taxon>
        <taxon>Folsomia</taxon>
    </lineage>
</organism>
<evidence type="ECO:0000313" key="2">
    <source>
        <dbReference type="Proteomes" id="UP000198287"/>
    </source>
</evidence>
<name>A0A226DMC6_FOLCA</name>
<dbReference type="Proteomes" id="UP000198287">
    <property type="component" value="Unassembled WGS sequence"/>
</dbReference>
<accession>A0A226DMC6</accession>
<keyword evidence="2" id="KW-1185">Reference proteome</keyword>
<comment type="caution">
    <text evidence="1">The sequence shown here is derived from an EMBL/GenBank/DDBJ whole genome shotgun (WGS) entry which is preliminary data.</text>
</comment>
<dbReference type="AlphaFoldDB" id="A0A226DMC6"/>
<proteinExistence type="predicted"/>
<gene>
    <name evidence="1" type="ORF">Fcan01_20177</name>
</gene>